<dbReference type="VEuPathDB" id="AmoebaDB:EHI5A_031030"/>
<dbReference type="InterPro" id="IPR001357">
    <property type="entry name" value="BRCT_dom"/>
</dbReference>
<name>A0A5K1UMM9_ENTHI</name>
<dbReference type="OMA" id="SINHYVL"/>
<sequence length="102" mass="11516">MTTQPLCESNLQFLGGHIICVSGYSSDERLLLRGMVELCGGIYMEDMESKSVTFLLSKGLTSDKASHALRWGVPVLSHQWLFDCIAERRLLSINQYVLNFDM</sequence>
<dbReference type="AlphaFoldDB" id="A0A5K1UMM9"/>
<dbReference type="InterPro" id="IPR053036">
    <property type="entry name" value="CellCycle_DNARepair_Reg"/>
</dbReference>
<dbReference type="InterPro" id="IPR036420">
    <property type="entry name" value="BRCT_dom_sf"/>
</dbReference>
<dbReference type="PANTHER" id="PTHR47667">
    <property type="entry name" value="REGULATOR OF TY1 TRANSPOSITION PROTEIN 107"/>
    <property type="match status" value="1"/>
</dbReference>
<accession>A0A5K1UMM9</accession>
<protein>
    <recommendedName>
        <fullName evidence="1">BRCT domain-containing protein</fullName>
    </recommendedName>
</protein>
<dbReference type="VEuPathDB" id="AmoebaDB:EHI_090270"/>
<comment type="caution">
    <text evidence="2">The sequence shown here is derived from an EMBL/GenBank/DDBJ whole genome shotgun (WGS) entry which is preliminary data.</text>
</comment>
<reference evidence="2 3" key="1">
    <citation type="submission" date="2016-05" db="EMBL/GenBank/DDBJ databases">
        <title>First whole genome sequencing of Entamoeba histolytica HM1:IMSS-clone-6.</title>
        <authorList>
            <person name="Mukherjee Avik.K."/>
            <person name="Izumyama S."/>
            <person name="Nakada-Tsukui K."/>
            <person name="Nozaki T."/>
        </authorList>
    </citation>
    <scope>NUCLEOTIDE SEQUENCE [LARGE SCALE GENOMIC DNA]</scope>
    <source>
        <strain evidence="2 3">HM1:IMSS clone 6</strain>
    </source>
</reference>
<proteinExistence type="predicted"/>
<dbReference type="VEuPathDB" id="AmoebaDB:KM1_108760"/>
<dbReference type="Pfam" id="PF12738">
    <property type="entry name" value="PTCB-BRCT"/>
    <property type="match status" value="1"/>
</dbReference>
<dbReference type="SUPFAM" id="SSF52113">
    <property type="entry name" value="BRCT domain"/>
    <property type="match status" value="1"/>
</dbReference>
<dbReference type="Gene3D" id="3.40.50.10190">
    <property type="entry name" value="BRCT domain"/>
    <property type="match status" value="1"/>
</dbReference>
<dbReference type="VEuPathDB" id="AmoebaDB:EHI8A_096140"/>
<dbReference type="EMBL" id="BDEQ01000001">
    <property type="protein sequence ID" value="GAT97902.1"/>
    <property type="molecule type" value="Genomic_DNA"/>
</dbReference>
<dbReference type="Proteomes" id="UP000078387">
    <property type="component" value="Unassembled WGS sequence"/>
</dbReference>
<evidence type="ECO:0000313" key="2">
    <source>
        <dbReference type="EMBL" id="GAT97902.1"/>
    </source>
</evidence>
<organism evidence="2 3">
    <name type="scientific">Entamoeba histolytica</name>
    <dbReference type="NCBI Taxonomy" id="5759"/>
    <lineage>
        <taxon>Eukaryota</taxon>
        <taxon>Amoebozoa</taxon>
        <taxon>Evosea</taxon>
        <taxon>Archamoebae</taxon>
        <taxon>Mastigamoebida</taxon>
        <taxon>Entamoebidae</taxon>
        <taxon>Entamoeba</taxon>
    </lineage>
</organism>
<gene>
    <name evidence="2" type="ORF">CL6EHI_090270</name>
</gene>
<feature type="domain" description="BRCT" evidence="1">
    <location>
        <begin position="9"/>
        <end position="98"/>
    </location>
</feature>
<evidence type="ECO:0000259" key="1">
    <source>
        <dbReference type="PROSITE" id="PS50172"/>
    </source>
</evidence>
<dbReference type="PROSITE" id="PS50172">
    <property type="entry name" value="BRCT"/>
    <property type="match status" value="1"/>
</dbReference>
<evidence type="ECO:0000313" key="3">
    <source>
        <dbReference type="Proteomes" id="UP000078387"/>
    </source>
</evidence>
<dbReference type="VEuPathDB" id="AmoebaDB:EHI7A_091260"/>
<dbReference type="PANTHER" id="PTHR47667:SF1">
    <property type="entry name" value="REGULATOR OF TY1 TRANSPOSITION PROTEIN 107"/>
    <property type="match status" value="1"/>
</dbReference>
<dbReference type="SMART" id="SM00292">
    <property type="entry name" value="BRCT"/>
    <property type="match status" value="1"/>
</dbReference>